<keyword evidence="2" id="KW-1185">Reference proteome</keyword>
<reference evidence="1 2" key="1">
    <citation type="submission" date="2024-11" db="EMBL/GenBank/DDBJ databases">
        <authorList>
            <person name="Heng Y.C."/>
            <person name="Lim A.C.H."/>
            <person name="Lee J.K.Y."/>
            <person name="Kittelmann S."/>
        </authorList>
    </citation>
    <scope>NUCLEOTIDE SEQUENCE [LARGE SCALE GENOMIC DNA]</scope>
    <source>
        <strain evidence="1 2">WILCCON 0185</strain>
    </source>
</reference>
<proteinExistence type="predicted"/>
<accession>A0ABW8T6V3</accession>
<dbReference type="Proteomes" id="UP001623591">
    <property type="component" value="Unassembled WGS sequence"/>
</dbReference>
<organism evidence="1 2">
    <name type="scientific">Candidatus Clostridium stratigraminis</name>
    <dbReference type="NCBI Taxonomy" id="3381661"/>
    <lineage>
        <taxon>Bacteria</taxon>
        <taxon>Bacillati</taxon>
        <taxon>Bacillota</taxon>
        <taxon>Clostridia</taxon>
        <taxon>Eubacteriales</taxon>
        <taxon>Clostridiaceae</taxon>
        <taxon>Clostridium</taxon>
    </lineage>
</organism>
<name>A0ABW8T6V3_9CLOT</name>
<evidence type="ECO:0000313" key="2">
    <source>
        <dbReference type="Proteomes" id="UP001623591"/>
    </source>
</evidence>
<sequence length="52" mass="5984">MSKKDDFKDLSEVNAKTLGNFTRDAVKQFENNIVSQTDYLEKVEEKAVEDKS</sequence>
<comment type="caution">
    <text evidence="1">The sequence shown here is derived from an EMBL/GenBank/DDBJ whole genome shotgun (WGS) entry which is preliminary data.</text>
</comment>
<gene>
    <name evidence="1" type="ORF">ACJDUG_15275</name>
</gene>
<evidence type="ECO:0000313" key="1">
    <source>
        <dbReference type="EMBL" id="MFL0248319.1"/>
    </source>
</evidence>
<dbReference type="RefSeq" id="WP_406770746.1">
    <property type="nucleotide sequence ID" value="NZ_JBJHZZ010000015.1"/>
</dbReference>
<protein>
    <submittedName>
        <fullName evidence="1">Uncharacterized protein</fullName>
    </submittedName>
</protein>
<dbReference type="EMBL" id="JBJHZZ010000015">
    <property type="protein sequence ID" value="MFL0248319.1"/>
    <property type="molecule type" value="Genomic_DNA"/>
</dbReference>